<dbReference type="InterPro" id="IPR003000">
    <property type="entry name" value="Sirtuin"/>
</dbReference>
<dbReference type="OrthoDB" id="2919105at2759"/>
<proteinExistence type="inferred from homology"/>
<organism evidence="6 7">
    <name type="scientific">Olpidium bornovanus</name>
    <dbReference type="NCBI Taxonomy" id="278681"/>
    <lineage>
        <taxon>Eukaryota</taxon>
        <taxon>Fungi</taxon>
        <taxon>Fungi incertae sedis</taxon>
        <taxon>Olpidiomycota</taxon>
        <taxon>Olpidiomycotina</taxon>
        <taxon>Olpidiomycetes</taxon>
        <taxon>Olpidiales</taxon>
        <taxon>Olpidiaceae</taxon>
        <taxon>Olpidium</taxon>
    </lineage>
</organism>
<dbReference type="InterPro" id="IPR050134">
    <property type="entry name" value="NAD-dep_sirtuin_deacylases"/>
</dbReference>
<feature type="binding site" evidence="4">
    <location>
        <position position="142"/>
    </location>
    <ligand>
        <name>Zn(2+)</name>
        <dbReference type="ChEBI" id="CHEBI:29105"/>
    </ligand>
</feature>
<dbReference type="EMBL" id="JAEFCI010002755">
    <property type="protein sequence ID" value="KAG5462021.1"/>
    <property type="molecule type" value="Genomic_DNA"/>
</dbReference>
<feature type="binding site" evidence="4">
    <location>
        <position position="170"/>
    </location>
    <ligand>
        <name>Zn(2+)</name>
        <dbReference type="ChEBI" id="CHEBI:29105"/>
    </ligand>
</feature>
<dbReference type="PANTHER" id="PTHR11085">
    <property type="entry name" value="NAD-DEPENDENT PROTEIN DEACYLASE SIRTUIN-5, MITOCHONDRIAL-RELATED"/>
    <property type="match status" value="1"/>
</dbReference>
<dbReference type="PANTHER" id="PTHR11085:SF8">
    <property type="entry name" value="NAD-DEPENDENT HISTONE DEACETYLASE HST3"/>
    <property type="match status" value="1"/>
</dbReference>
<dbReference type="SUPFAM" id="SSF52467">
    <property type="entry name" value="DHS-like NAD/FAD-binding domain"/>
    <property type="match status" value="1"/>
</dbReference>
<feature type="binding site" evidence="4">
    <location>
        <position position="145"/>
    </location>
    <ligand>
        <name>Zn(2+)</name>
        <dbReference type="ChEBI" id="CHEBI:29105"/>
    </ligand>
</feature>
<feature type="domain" description="Deacetylase sirtuin-type" evidence="5">
    <location>
        <begin position="1"/>
        <end position="296"/>
    </location>
</feature>
<dbReference type="AlphaFoldDB" id="A0A8H8DKT0"/>
<evidence type="ECO:0000313" key="7">
    <source>
        <dbReference type="Proteomes" id="UP000673691"/>
    </source>
</evidence>
<dbReference type="InterPro" id="IPR026590">
    <property type="entry name" value="Ssirtuin_cat_dom"/>
</dbReference>
<dbReference type="InterPro" id="IPR029035">
    <property type="entry name" value="DHS-like_NAD/FAD-binding_dom"/>
</dbReference>
<dbReference type="Proteomes" id="UP000673691">
    <property type="component" value="Unassembled WGS sequence"/>
</dbReference>
<dbReference type="PROSITE" id="PS50305">
    <property type="entry name" value="SIRTUIN"/>
    <property type="match status" value="1"/>
</dbReference>
<accession>A0A8H8DKT0</accession>
<sequence length="373" mass="41371">MRRPAHRAGLQVFGWFVHTRIFCSFVGELKQIVDNSRCTPTHEFIGRLYGQGKLLRCYTQNIDCLEQQAGLLVFDDEKEVIAACAGGEGAAPRQTGNVACAGHLDAIADAESVRPPKSRKSRPKLSSNPLVQLHGSLQQLYCTLCSATFPFTDKYRDEFKNGELPPCPQCEKQTEARRLAGKRRTATGTLRPSIVLYNEPHPRGDLVARILVADIRRKPDLLLVMGTSLKVTGLKSLVKDMAKGIHAAGGCCLFVNKTEAASVKEWSTVFDYQVLADTDEWVGDVDRRIAKLRGPEQRTLVKSATAKLALSRIETTITPKSPATGTCRAYRLCWGAIVWDAEDSLLAFYLLIKLLRQKGKRPVPVPLLTARRR</sequence>
<comment type="caution">
    <text evidence="6">The sequence shown here is derived from an EMBL/GenBank/DDBJ whole genome shotgun (WGS) entry which is preliminary data.</text>
</comment>
<evidence type="ECO:0000313" key="6">
    <source>
        <dbReference type="EMBL" id="KAG5462021.1"/>
    </source>
</evidence>
<evidence type="ECO:0000256" key="1">
    <source>
        <dbReference type="ARBA" id="ARBA00006924"/>
    </source>
</evidence>
<evidence type="ECO:0000256" key="3">
    <source>
        <dbReference type="ARBA" id="ARBA00023027"/>
    </source>
</evidence>
<keyword evidence="4" id="KW-0862">Zinc</keyword>
<evidence type="ECO:0000256" key="4">
    <source>
        <dbReference type="PROSITE-ProRule" id="PRU00236"/>
    </source>
</evidence>
<dbReference type="GO" id="GO:0070403">
    <property type="term" value="F:NAD+ binding"/>
    <property type="evidence" value="ECO:0007669"/>
    <property type="project" value="InterPro"/>
</dbReference>
<evidence type="ECO:0000256" key="2">
    <source>
        <dbReference type="ARBA" id="ARBA00022679"/>
    </source>
</evidence>
<dbReference type="GO" id="GO:0046872">
    <property type="term" value="F:metal ion binding"/>
    <property type="evidence" value="ECO:0007669"/>
    <property type="project" value="UniProtKB-KW"/>
</dbReference>
<keyword evidence="2" id="KW-0808">Transferase</keyword>
<name>A0A8H8DKT0_9FUNG</name>
<protein>
    <submittedName>
        <fullName evidence="6">DHS-like NAD/FAD-binding domain-containing protein</fullName>
    </submittedName>
</protein>
<keyword evidence="7" id="KW-1185">Reference proteome</keyword>
<keyword evidence="4" id="KW-0479">Metal-binding</keyword>
<dbReference type="Gene3D" id="3.40.50.1220">
    <property type="entry name" value="TPP-binding domain"/>
    <property type="match status" value="1"/>
</dbReference>
<dbReference type="Pfam" id="PF02146">
    <property type="entry name" value="SIR2"/>
    <property type="match status" value="2"/>
</dbReference>
<evidence type="ECO:0000259" key="5">
    <source>
        <dbReference type="PROSITE" id="PS50305"/>
    </source>
</evidence>
<reference evidence="6 7" key="1">
    <citation type="journal article" name="Sci. Rep.">
        <title>Genome-scale phylogenetic analyses confirm Olpidium as the closest living zoosporic fungus to the non-flagellated, terrestrial fungi.</title>
        <authorList>
            <person name="Chang Y."/>
            <person name="Rochon D."/>
            <person name="Sekimoto S."/>
            <person name="Wang Y."/>
            <person name="Chovatia M."/>
            <person name="Sandor L."/>
            <person name="Salamov A."/>
            <person name="Grigoriev I.V."/>
            <person name="Stajich J.E."/>
            <person name="Spatafora J.W."/>
        </authorList>
    </citation>
    <scope>NUCLEOTIDE SEQUENCE [LARGE SCALE GENOMIC DNA]</scope>
    <source>
        <strain evidence="6">S191</strain>
    </source>
</reference>
<dbReference type="GO" id="GO:0005634">
    <property type="term" value="C:nucleus"/>
    <property type="evidence" value="ECO:0007669"/>
    <property type="project" value="TreeGrafter"/>
</dbReference>
<feature type="binding site" evidence="4">
    <location>
        <position position="167"/>
    </location>
    <ligand>
        <name>Zn(2+)</name>
        <dbReference type="ChEBI" id="CHEBI:29105"/>
    </ligand>
</feature>
<feature type="active site" description="Proton acceptor" evidence="4">
    <location>
        <position position="134"/>
    </location>
</feature>
<gene>
    <name evidence="6" type="ORF">BJ554DRAFT_5701</name>
</gene>
<keyword evidence="3" id="KW-0520">NAD</keyword>
<dbReference type="GO" id="GO:0017136">
    <property type="term" value="F:histone deacetylase activity, NAD-dependent"/>
    <property type="evidence" value="ECO:0007669"/>
    <property type="project" value="TreeGrafter"/>
</dbReference>
<comment type="similarity">
    <text evidence="1">Belongs to the sirtuin family. Class I subfamily.</text>
</comment>